<comment type="caution">
    <text evidence="2">The sequence shown here is derived from an EMBL/GenBank/DDBJ whole genome shotgun (WGS) entry which is preliminary data.</text>
</comment>
<dbReference type="AlphaFoldDB" id="A0A1J4V3T9"/>
<evidence type="ECO:0000313" key="3">
    <source>
        <dbReference type="Proteomes" id="UP000185769"/>
    </source>
</evidence>
<reference evidence="2 3" key="1">
    <citation type="journal article" date="2016" name="Environ. Microbiol.">
        <title>Genomic resolution of a cold subsurface aquifer community provides metabolic insights for novel microbes adapted to high CO concentrations.</title>
        <authorList>
            <person name="Probst A.J."/>
            <person name="Castelle C.J."/>
            <person name="Singh A."/>
            <person name="Brown C.T."/>
            <person name="Anantharaman K."/>
            <person name="Sharon I."/>
            <person name="Hug L.A."/>
            <person name="Burstein D."/>
            <person name="Emerson J.B."/>
            <person name="Thomas B.C."/>
            <person name="Banfield J.F."/>
        </authorList>
    </citation>
    <scope>NUCLEOTIDE SEQUENCE [LARGE SCALE GENOMIC DNA]</scope>
    <source>
        <strain evidence="2">CG1_02_31_12</strain>
    </source>
</reference>
<dbReference type="STRING" id="1805280.AUJ22_01330"/>
<keyword evidence="1" id="KW-0472">Membrane</keyword>
<sequence>MNFNTEKYKKFLPSKKFVLIVSISIVLAVIIFVIFFMSSGGELFSIGGKKSNTPLKVENQTITELIQNDTDGDGIADWEEALWGTDKNKKITFSDMPDTTYIENKKKELKIEGSVNEKNLTETDKFAREFFTSYSAMKSSGQVDNEAINNFSSALGQKIVNPNLIDKYNETDIKINSIDDNSSKLKYYENIKKLFKSYQSVGIGNELYIVSQGLTSSSSSDTSQYAKLSTIATAYQDFAKKVIETRVPKSLTDYHLRIANSANNTGISVANLGKITNDPIIGLSGLSQYQKYSDNLIKTVADLEAFLLKQ</sequence>
<dbReference type="EMBL" id="MNVM01000022">
    <property type="protein sequence ID" value="OIO29477.1"/>
    <property type="molecule type" value="Genomic_DNA"/>
</dbReference>
<evidence type="ECO:0000313" key="2">
    <source>
        <dbReference type="EMBL" id="OIO29477.1"/>
    </source>
</evidence>
<feature type="transmembrane region" description="Helical" evidence="1">
    <location>
        <begin position="17"/>
        <end position="37"/>
    </location>
</feature>
<keyword evidence="1" id="KW-0812">Transmembrane</keyword>
<proteinExistence type="predicted"/>
<dbReference type="Proteomes" id="UP000185769">
    <property type="component" value="Unassembled WGS sequence"/>
</dbReference>
<accession>A0A1J4V3T9</accession>
<keyword evidence="1" id="KW-1133">Transmembrane helix</keyword>
<protein>
    <submittedName>
        <fullName evidence="2">Uncharacterized protein</fullName>
    </submittedName>
</protein>
<gene>
    <name evidence="2" type="ORF">AUJ22_01330</name>
</gene>
<organism evidence="2 3">
    <name type="scientific">Candidatus Nomurabacteria bacterium CG1_02_31_12</name>
    <dbReference type="NCBI Taxonomy" id="1805280"/>
    <lineage>
        <taxon>Bacteria</taxon>
        <taxon>Candidatus Nomuraibacteriota</taxon>
    </lineage>
</organism>
<evidence type="ECO:0000256" key="1">
    <source>
        <dbReference type="SAM" id="Phobius"/>
    </source>
</evidence>
<name>A0A1J4V3T9_9BACT</name>